<dbReference type="AlphaFoldDB" id="W3XCJ8"/>
<dbReference type="EMBL" id="KI912111">
    <property type="protein sequence ID" value="ETS83167.1"/>
    <property type="molecule type" value="Genomic_DNA"/>
</dbReference>
<evidence type="ECO:0000313" key="2">
    <source>
        <dbReference type="EMBL" id="ETS83167.1"/>
    </source>
</evidence>
<dbReference type="InParanoid" id="W3XCJ8"/>
<dbReference type="Proteomes" id="UP000030651">
    <property type="component" value="Unassembled WGS sequence"/>
</dbReference>
<dbReference type="KEGG" id="pfy:PFICI_05043"/>
<feature type="compositionally biased region" description="Polar residues" evidence="1">
    <location>
        <begin position="31"/>
        <end position="41"/>
    </location>
</feature>
<accession>W3XCJ8</accession>
<gene>
    <name evidence="2" type="ORF">PFICI_05043</name>
</gene>
<proteinExistence type="predicted"/>
<feature type="compositionally biased region" description="Polar residues" evidence="1">
    <location>
        <begin position="68"/>
        <end position="78"/>
    </location>
</feature>
<reference evidence="3" key="1">
    <citation type="journal article" date="2015" name="BMC Genomics">
        <title>Genomic and transcriptomic analysis of the endophytic fungus Pestalotiopsis fici reveals its lifestyle and high potential for synthesis of natural products.</title>
        <authorList>
            <person name="Wang X."/>
            <person name="Zhang X."/>
            <person name="Liu L."/>
            <person name="Xiang M."/>
            <person name="Wang W."/>
            <person name="Sun X."/>
            <person name="Che Y."/>
            <person name="Guo L."/>
            <person name="Liu G."/>
            <person name="Guo L."/>
            <person name="Wang C."/>
            <person name="Yin W.B."/>
            <person name="Stadler M."/>
            <person name="Zhang X."/>
            <person name="Liu X."/>
        </authorList>
    </citation>
    <scope>NUCLEOTIDE SEQUENCE [LARGE SCALE GENOMIC DNA]</scope>
    <source>
        <strain evidence="3">W106-1 / CGMCC3.15140</strain>
    </source>
</reference>
<protein>
    <submittedName>
        <fullName evidence="2">Uncharacterized protein</fullName>
    </submittedName>
</protein>
<dbReference type="GeneID" id="19270056"/>
<dbReference type="RefSeq" id="XP_007831815.1">
    <property type="nucleotide sequence ID" value="XM_007833624.1"/>
</dbReference>
<dbReference type="HOGENOM" id="CLU_1806881_0_0_1"/>
<name>W3XCJ8_PESFW</name>
<feature type="region of interest" description="Disordered" evidence="1">
    <location>
        <begin position="1"/>
        <end position="95"/>
    </location>
</feature>
<sequence>MAQQDQSSNSRSGLKKDRNGNTIWIDGIGNANKQVGHNNEASMVGKVNGSAQDGICNKNDTKGDDNLNRQNGNSNTSETKGDKCETNQHGNGNKSLITKFGSVIYQIGNAMKDGFSTPLENIPPEVKAKLKTMKGWLPNKSSK</sequence>
<keyword evidence="3" id="KW-1185">Reference proteome</keyword>
<evidence type="ECO:0000256" key="1">
    <source>
        <dbReference type="SAM" id="MobiDB-lite"/>
    </source>
</evidence>
<evidence type="ECO:0000313" key="3">
    <source>
        <dbReference type="Proteomes" id="UP000030651"/>
    </source>
</evidence>
<organism evidence="2 3">
    <name type="scientific">Pestalotiopsis fici (strain W106-1 / CGMCC3.15140)</name>
    <dbReference type="NCBI Taxonomy" id="1229662"/>
    <lineage>
        <taxon>Eukaryota</taxon>
        <taxon>Fungi</taxon>
        <taxon>Dikarya</taxon>
        <taxon>Ascomycota</taxon>
        <taxon>Pezizomycotina</taxon>
        <taxon>Sordariomycetes</taxon>
        <taxon>Xylariomycetidae</taxon>
        <taxon>Amphisphaeriales</taxon>
        <taxon>Sporocadaceae</taxon>
        <taxon>Pestalotiopsis</taxon>
    </lineage>
</organism>
<feature type="compositionally biased region" description="Polar residues" evidence="1">
    <location>
        <begin position="1"/>
        <end position="12"/>
    </location>
</feature>